<dbReference type="RefSeq" id="WP_176355843.1">
    <property type="nucleotide sequence ID" value="NZ_JABWDU010000009.1"/>
</dbReference>
<dbReference type="InterPro" id="IPR003439">
    <property type="entry name" value="ABC_transporter-like_ATP-bd"/>
</dbReference>
<dbReference type="GO" id="GO:0005524">
    <property type="term" value="F:ATP binding"/>
    <property type="evidence" value="ECO:0007669"/>
    <property type="project" value="UniProtKB-KW"/>
</dbReference>
<dbReference type="CDD" id="cd03257">
    <property type="entry name" value="ABC_NikE_OppD_transporters"/>
    <property type="match status" value="1"/>
</dbReference>
<evidence type="ECO:0000256" key="4">
    <source>
        <dbReference type="ARBA" id="ARBA00022475"/>
    </source>
</evidence>
<dbReference type="InterPro" id="IPR050388">
    <property type="entry name" value="ABC_Ni/Peptide_Import"/>
</dbReference>
<keyword evidence="7" id="KW-0472">Membrane</keyword>
<accession>A0A7Y6UQF3</accession>
<keyword evidence="5" id="KW-0547">Nucleotide-binding</keyword>
<keyword evidence="6 9" id="KW-0067">ATP-binding</keyword>
<evidence type="ECO:0000259" key="8">
    <source>
        <dbReference type="PROSITE" id="PS50893"/>
    </source>
</evidence>
<protein>
    <submittedName>
        <fullName evidence="9">ABC transporter ATP-binding protein</fullName>
    </submittedName>
</protein>
<keyword evidence="10" id="KW-1185">Reference proteome</keyword>
<dbReference type="PANTHER" id="PTHR43297">
    <property type="entry name" value="OLIGOPEPTIDE TRANSPORT ATP-BINDING PROTEIN APPD"/>
    <property type="match status" value="1"/>
</dbReference>
<evidence type="ECO:0000256" key="2">
    <source>
        <dbReference type="ARBA" id="ARBA00005417"/>
    </source>
</evidence>
<gene>
    <name evidence="9" type="ORF">HT585_26775</name>
</gene>
<dbReference type="InterPro" id="IPR027417">
    <property type="entry name" value="P-loop_NTPase"/>
</dbReference>
<dbReference type="GO" id="GO:0016887">
    <property type="term" value="F:ATP hydrolysis activity"/>
    <property type="evidence" value="ECO:0007669"/>
    <property type="project" value="InterPro"/>
</dbReference>
<evidence type="ECO:0000256" key="1">
    <source>
        <dbReference type="ARBA" id="ARBA00004417"/>
    </source>
</evidence>
<dbReference type="SUPFAM" id="SSF52540">
    <property type="entry name" value="P-loop containing nucleoside triphosphate hydrolases"/>
    <property type="match status" value="1"/>
</dbReference>
<comment type="similarity">
    <text evidence="2">Belongs to the ABC transporter superfamily.</text>
</comment>
<sequence>MSALLSVQGLTVSTGGKTLVSDLSFSIGAGERMGLIGESGSGKSMTAMAVTGLLPGNISVSGSIILDCQEVVGADDRHLNRLRGVATAVVFQEPLTALDPLMKIGKQIAEPVRRRLAREQGRAMRLAVDREVLDLLDKVALPQPERIANAYPHEVSGGQRQRVAIAMALACRPKLLIADEPTTALDVTTQAEILRLLDGLVRETGMALLFISHDLPVVAQVVERVMVLRDGIALEEGAVADVFGNPSHDYTQTLVDAARVFDEALGRTGS</sequence>
<evidence type="ECO:0000256" key="3">
    <source>
        <dbReference type="ARBA" id="ARBA00022448"/>
    </source>
</evidence>
<feature type="domain" description="ABC transporter" evidence="8">
    <location>
        <begin position="5"/>
        <end position="255"/>
    </location>
</feature>
<comment type="subcellular location">
    <subcellularLocation>
        <location evidence="1">Cell inner membrane</location>
        <topology evidence="1">Peripheral membrane protein</topology>
    </subcellularLocation>
</comment>
<organism evidence="9 10">
    <name type="scientific">Ensifer oleiphilus</name>
    <dbReference type="NCBI Taxonomy" id="2742698"/>
    <lineage>
        <taxon>Bacteria</taxon>
        <taxon>Pseudomonadati</taxon>
        <taxon>Pseudomonadota</taxon>
        <taxon>Alphaproteobacteria</taxon>
        <taxon>Hyphomicrobiales</taxon>
        <taxon>Rhizobiaceae</taxon>
        <taxon>Sinorhizobium/Ensifer group</taxon>
        <taxon>Ensifer</taxon>
    </lineage>
</organism>
<dbReference type="PANTHER" id="PTHR43297:SF2">
    <property type="entry name" value="DIPEPTIDE TRANSPORT ATP-BINDING PROTEIN DPPD"/>
    <property type="match status" value="1"/>
</dbReference>
<dbReference type="SMART" id="SM00382">
    <property type="entry name" value="AAA"/>
    <property type="match status" value="1"/>
</dbReference>
<dbReference type="Proteomes" id="UP000520198">
    <property type="component" value="Unassembled WGS sequence"/>
</dbReference>
<dbReference type="GO" id="GO:0005886">
    <property type="term" value="C:plasma membrane"/>
    <property type="evidence" value="ECO:0007669"/>
    <property type="project" value="UniProtKB-SubCell"/>
</dbReference>
<evidence type="ECO:0000256" key="7">
    <source>
        <dbReference type="ARBA" id="ARBA00023136"/>
    </source>
</evidence>
<dbReference type="AlphaFoldDB" id="A0A7Y6UQF3"/>
<evidence type="ECO:0000313" key="10">
    <source>
        <dbReference type="Proteomes" id="UP000520198"/>
    </source>
</evidence>
<evidence type="ECO:0000256" key="6">
    <source>
        <dbReference type="ARBA" id="ARBA00022840"/>
    </source>
</evidence>
<comment type="caution">
    <text evidence="9">The sequence shown here is derived from an EMBL/GenBank/DDBJ whole genome shotgun (WGS) entry which is preliminary data.</text>
</comment>
<dbReference type="PROSITE" id="PS00211">
    <property type="entry name" value="ABC_TRANSPORTER_1"/>
    <property type="match status" value="1"/>
</dbReference>
<dbReference type="EMBL" id="JABWDU010000009">
    <property type="protein sequence ID" value="NVD42481.1"/>
    <property type="molecule type" value="Genomic_DNA"/>
</dbReference>
<keyword evidence="4" id="KW-1003">Cell membrane</keyword>
<dbReference type="InterPro" id="IPR003593">
    <property type="entry name" value="AAA+_ATPase"/>
</dbReference>
<dbReference type="InterPro" id="IPR017871">
    <property type="entry name" value="ABC_transporter-like_CS"/>
</dbReference>
<dbReference type="Pfam" id="PF00005">
    <property type="entry name" value="ABC_tran"/>
    <property type="match status" value="1"/>
</dbReference>
<keyword evidence="3" id="KW-0813">Transport</keyword>
<proteinExistence type="inferred from homology"/>
<evidence type="ECO:0000256" key="5">
    <source>
        <dbReference type="ARBA" id="ARBA00022741"/>
    </source>
</evidence>
<reference evidence="9 10" key="1">
    <citation type="submission" date="2020-06" db="EMBL/GenBank/DDBJ databases">
        <authorList>
            <person name="Grouzdev D.S."/>
        </authorList>
    </citation>
    <scope>NUCLEOTIDE SEQUENCE [LARGE SCALE GENOMIC DNA]</scope>
    <source>
        <strain evidence="9 10">HO-A22</strain>
    </source>
</reference>
<dbReference type="PROSITE" id="PS50893">
    <property type="entry name" value="ABC_TRANSPORTER_2"/>
    <property type="match status" value="1"/>
</dbReference>
<name>A0A7Y6UQF3_9HYPH</name>
<dbReference type="Gene3D" id="3.40.50.300">
    <property type="entry name" value="P-loop containing nucleotide triphosphate hydrolases"/>
    <property type="match status" value="1"/>
</dbReference>
<evidence type="ECO:0000313" key="9">
    <source>
        <dbReference type="EMBL" id="NVD42481.1"/>
    </source>
</evidence>